<evidence type="ECO:0000259" key="14">
    <source>
        <dbReference type="PROSITE" id="PS00486"/>
    </source>
</evidence>
<dbReference type="PROSITE" id="PS00486">
    <property type="entry name" value="DNA_MISMATCH_REPAIR_2"/>
    <property type="match status" value="1"/>
</dbReference>
<feature type="compositionally biased region" description="Acidic residues" evidence="13">
    <location>
        <begin position="191"/>
        <end position="211"/>
    </location>
</feature>
<evidence type="ECO:0000256" key="8">
    <source>
        <dbReference type="ARBA" id="ARBA00023242"/>
    </source>
</evidence>
<dbReference type="GO" id="GO:0032301">
    <property type="term" value="C:MutSalpha complex"/>
    <property type="evidence" value="ECO:0007669"/>
    <property type="project" value="TreeGrafter"/>
</dbReference>
<comment type="caution">
    <text evidence="15">The sequence shown here is derived from an EMBL/GenBank/DDBJ whole genome shotgun (WGS) entry which is preliminary data.</text>
</comment>
<organism evidence="15 16">
    <name type="scientific">Scheffersomyces spartinae</name>
    <dbReference type="NCBI Taxonomy" id="45513"/>
    <lineage>
        <taxon>Eukaryota</taxon>
        <taxon>Fungi</taxon>
        <taxon>Dikarya</taxon>
        <taxon>Ascomycota</taxon>
        <taxon>Saccharomycotina</taxon>
        <taxon>Pichiomycetes</taxon>
        <taxon>Debaryomycetaceae</taxon>
        <taxon>Scheffersomyces</taxon>
    </lineage>
</organism>
<feature type="region of interest" description="Disordered" evidence="13">
    <location>
        <begin position="70"/>
        <end position="245"/>
    </location>
</feature>
<keyword evidence="16" id="KW-1185">Reference proteome</keyword>
<evidence type="ECO:0000256" key="3">
    <source>
        <dbReference type="ARBA" id="ARBA00022741"/>
    </source>
</evidence>
<protein>
    <recommendedName>
        <fullName evidence="11">DNA mismatch repair protein</fullName>
    </recommendedName>
</protein>
<dbReference type="Gene3D" id="3.30.420.110">
    <property type="entry name" value="MutS, connector domain"/>
    <property type="match status" value="1"/>
</dbReference>
<dbReference type="InterPro" id="IPR007696">
    <property type="entry name" value="DNA_mismatch_repair_MutS_core"/>
</dbReference>
<evidence type="ECO:0000256" key="1">
    <source>
        <dbReference type="ARBA" id="ARBA00004123"/>
    </source>
</evidence>
<dbReference type="Pfam" id="PF01624">
    <property type="entry name" value="MutS_I"/>
    <property type="match status" value="1"/>
</dbReference>
<evidence type="ECO:0000256" key="6">
    <source>
        <dbReference type="ARBA" id="ARBA00023125"/>
    </source>
</evidence>
<comment type="similarity">
    <text evidence="2 11 12">Belongs to the DNA mismatch repair MutS family.</text>
</comment>
<evidence type="ECO:0000256" key="2">
    <source>
        <dbReference type="ARBA" id="ARBA00006271"/>
    </source>
</evidence>
<dbReference type="Pfam" id="PF00488">
    <property type="entry name" value="MutS_V"/>
    <property type="match status" value="1"/>
</dbReference>
<keyword evidence="5 11" id="KW-0067">ATP-binding</keyword>
<dbReference type="SMART" id="SM00534">
    <property type="entry name" value="MUTSac"/>
    <property type="match status" value="1"/>
</dbReference>
<dbReference type="InterPro" id="IPR036187">
    <property type="entry name" value="DNA_mismatch_repair_MutS_sf"/>
</dbReference>
<dbReference type="InterPro" id="IPR000432">
    <property type="entry name" value="DNA_mismatch_repair_MutS_C"/>
</dbReference>
<dbReference type="GO" id="GO:0006298">
    <property type="term" value="P:mismatch repair"/>
    <property type="evidence" value="ECO:0007669"/>
    <property type="project" value="InterPro"/>
</dbReference>
<feature type="compositionally biased region" description="Basic and acidic residues" evidence="13">
    <location>
        <begin position="74"/>
        <end position="88"/>
    </location>
</feature>
<dbReference type="PANTHER" id="PTHR11361">
    <property type="entry name" value="DNA MISMATCH REPAIR PROTEIN MUTS FAMILY MEMBER"/>
    <property type="match status" value="1"/>
</dbReference>
<evidence type="ECO:0000256" key="12">
    <source>
        <dbReference type="RuleBase" id="RU003756"/>
    </source>
</evidence>
<dbReference type="OrthoDB" id="10252754at2759"/>
<dbReference type="Gene3D" id="1.10.1420.10">
    <property type="match status" value="2"/>
</dbReference>
<reference evidence="15" key="1">
    <citation type="submission" date="2021-03" db="EMBL/GenBank/DDBJ databases">
        <authorList>
            <person name="Palmer J.M."/>
        </authorList>
    </citation>
    <scope>NUCLEOTIDE SEQUENCE</scope>
    <source>
        <strain evidence="15">ARV_011</strain>
    </source>
</reference>
<evidence type="ECO:0000256" key="4">
    <source>
        <dbReference type="ARBA" id="ARBA00022763"/>
    </source>
</evidence>
<dbReference type="Pfam" id="PF05190">
    <property type="entry name" value="MutS_IV"/>
    <property type="match status" value="1"/>
</dbReference>
<dbReference type="SUPFAM" id="SSF48334">
    <property type="entry name" value="DNA repair protein MutS, domain III"/>
    <property type="match status" value="1"/>
</dbReference>
<keyword evidence="7 11" id="KW-0234">DNA repair</keyword>
<keyword evidence="3 11" id="KW-0547">Nucleotide-binding</keyword>
<dbReference type="AlphaFoldDB" id="A0A9P8AFV3"/>
<dbReference type="PIRSF" id="PIRSF037677">
    <property type="entry name" value="DNA_mis_repair_Msh6"/>
    <property type="match status" value="1"/>
</dbReference>
<dbReference type="InterPro" id="IPR016151">
    <property type="entry name" value="DNA_mismatch_repair_MutS_N"/>
</dbReference>
<evidence type="ECO:0000256" key="13">
    <source>
        <dbReference type="SAM" id="MobiDB-lite"/>
    </source>
</evidence>
<dbReference type="PANTHER" id="PTHR11361:SF148">
    <property type="entry name" value="DNA MISMATCH REPAIR PROTEIN MSH6"/>
    <property type="match status" value="1"/>
</dbReference>
<name>A0A9P8AFV3_9ASCO</name>
<dbReference type="Gene3D" id="3.40.50.300">
    <property type="entry name" value="P-loop containing nucleotide triphosphate hydrolases"/>
    <property type="match status" value="1"/>
</dbReference>
<keyword evidence="8" id="KW-0539">Nucleus</keyword>
<dbReference type="InterPro" id="IPR036678">
    <property type="entry name" value="MutS_con_dom_sf"/>
</dbReference>
<sequence length="1215" mass="136754">MLKLKTPVRTGKAKGGSSSGKMKQASLMSFFKPMEKKQSPLKDHANGFSSSPLKYKHTVTEKSEIKKNAATVLDVRHGESDDESKVFDDVSDDSTPSSTSPVASAECAKTRHMIPSSPLRVSDREDTEIATPLKKPMLEKADGLTGRQAKRNVSYVESDLEDEDNVMPAREKRKRRVIESDSEDDFKPGDDNDDDDDDDMSDFVVDDEVEEEQSKLESDAEDSISISKKRKTSKPLKVSSVKSEPVENSNALGQKFAAGSSYIATVSARTPKSSTKKLLHTPETKKPFSKENEERYEWLVDIKDANKRSLTDPDYDSRTIFIPPLAWLKFTAFEKQYWEIKSKMWDTVVFFKKGKFYELYENDAIIANTEFDLKLAGGGRANMKLAGVPEMSFDYWAKEFISHGYKVARVDQKESLLAKEIRGKSGVSQVKEEKIIKRELTGILTGGTLTDLGMITDEMPLYCMSIKEITTSDSKTIGVAYVDTSTSQLCLIEFEDDMELTKLDTLVAQLRPKEVICEKNNLSSLATKILKFNNNGIIWNTLSPLTEFWDYETTIKTLENDFGNPEFFQQYINNEVVINAFGGLLYYLQLLKLDKQIMETGNFQNHKIIQRNHMILDGTSLVNLEIFCNNSDGGEKGTLFRFINKCITPMGKRMFKQWVLHPLYKVEDINDRYDTVDFLMNGDVKLRLLLEDSIKGLPDLERLIARTSSKLLRFRDFLKVIQGLETINGLFTKLQELSTSAPGALGKVLTTIPQNFSNLVEEWEGSFDRSEALNDVVVPNAGVDKEFDDSQHEIDVIISELNSTLKEYQRSFKCPEMLYRDSGKEIYLLEVPNRINKMIPKDWNLMGSTSKVKRYWSPEVKVLARNLLEKLELHKQILENVKGNIYNLFNGHYKEWNHAVQVIAAIDCLLSITKTSETMSYPSCRPTYDEKSATSHIKFEELRNPIYEGTCTFIPNDVELGGDKPTFALLTGANAAGKSTIMRTTCLAVICAQLGIYLPCSLATFSKPVDKIMTRLGANDNIMAGKSTFFIELSETSKILRNGTKNSLIILDELGRGGSSSDGFAIATSVLYHLSCHVQSMGFFATHFASLGDEFSHSKQIQPMRMGIDVDSKSRNVTFLYKLEPGRASGSFGMNVASMCGIEESIIDNAEVVAKSFEQTSVNKQSTQLAELGFALGLQSDFSWLLEEKKYQQLDADILKYDKESGLKNIFELIT</sequence>
<evidence type="ECO:0000256" key="5">
    <source>
        <dbReference type="ARBA" id="ARBA00022840"/>
    </source>
</evidence>
<keyword evidence="4 11" id="KW-0227">DNA damage</keyword>
<evidence type="ECO:0000313" key="15">
    <source>
        <dbReference type="EMBL" id="KAG7191270.1"/>
    </source>
</evidence>
<evidence type="ECO:0000256" key="11">
    <source>
        <dbReference type="PIRNR" id="PIRNR037677"/>
    </source>
</evidence>
<comment type="function">
    <text evidence="9">Component of the post-replicative DNA mismatch repair system (MMR). Heterodimerizes with MSH2 to form MutS beta, which binds to DNA mismatches thereby initiating DNA repair. MSH3 provides substrate-binding and substrate specificity to the complex. When bound, the MutS beta heterodimer bends the DNA helix and shields approximately 20 base pairs. Acts mainly to repair insertion-deletion loops (IDLs) from 2 to 13 nucleotides in size, but can also repair base-base and single insertion-deletion mismatches that occur during replication. After mismatch binding, forms a ternary complex with the MutL alpha heterodimer, which is thought to be responsible for directing the downstream MMR events, including strand discrimination, excision, and resynthesis. ATP binding and hydrolysis play a pivotal role in mismatch repair functions.</text>
</comment>
<accession>A0A9P8AFV3</accession>
<dbReference type="InterPro" id="IPR045076">
    <property type="entry name" value="MutS"/>
</dbReference>
<dbReference type="RefSeq" id="XP_043046825.1">
    <property type="nucleotide sequence ID" value="XM_043194324.1"/>
</dbReference>
<dbReference type="SMART" id="SM00533">
    <property type="entry name" value="MUTSd"/>
    <property type="match status" value="1"/>
</dbReference>
<dbReference type="GO" id="GO:0140664">
    <property type="term" value="F:ATP-dependent DNA damage sensor activity"/>
    <property type="evidence" value="ECO:0007669"/>
    <property type="project" value="InterPro"/>
</dbReference>
<comment type="subunit">
    <text evidence="10">Heterodimer consisting of MSH2-MSH3 (MutS beta). Forms a ternary complex with MutL alpha (MLH1-PMS1).</text>
</comment>
<comment type="subcellular location">
    <subcellularLocation>
        <location evidence="1">Nucleus</location>
    </subcellularLocation>
</comment>
<dbReference type="InterPro" id="IPR007861">
    <property type="entry name" value="DNA_mismatch_repair_MutS_clamp"/>
</dbReference>
<dbReference type="GeneID" id="66116995"/>
<dbReference type="GO" id="GO:0030983">
    <property type="term" value="F:mismatched DNA binding"/>
    <property type="evidence" value="ECO:0007669"/>
    <property type="project" value="UniProtKB-UniRule"/>
</dbReference>
<evidence type="ECO:0000256" key="10">
    <source>
        <dbReference type="ARBA" id="ARBA00025902"/>
    </source>
</evidence>
<dbReference type="SUPFAM" id="SSF53150">
    <property type="entry name" value="DNA repair protein MutS, domain II"/>
    <property type="match status" value="1"/>
</dbReference>
<dbReference type="Pfam" id="PF05192">
    <property type="entry name" value="MutS_III"/>
    <property type="match status" value="1"/>
</dbReference>
<dbReference type="InterPro" id="IPR017261">
    <property type="entry name" value="DNA_mismatch_repair_MutS/MSH"/>
</dbReference>
<feature type="region of interest" description="Disordered" evidence="13">
    <location>
        <begin position="1"/>
        <end position="23"/>
    </location>
</feature>
<dbReference type="NCBIfam" id="NF003810">
    <property type="entry name" value="PRK05399.1"/>
    <property type="match status" value="1"/>
</dbReference>
<keyword evidence="6 11" id="KW-0238">DNA-binding</keyword>
<feature type="compositionally biased region" description="Low complexity" evidence="13">
    <location>
        <begin position="93"/>
        <end position="105"/>
    </location>
</feature>
<dbReference type="GO" id="GO:0016887">
    <property type="term" value="F:ATP hydrolysis activity"/>
    <property type="evidence" value="ECO:0007669"/>
    <property type="project" value="UniProtKB-ARBA"/>
</dbReference>
<dbReference type="SUPFAM" id="SSF52540">
    <property type="entry name" value="P-loop containing nucleoside triphosphate hydrolases"/>
    <property type="match status" value="1"/>
</dbReference>
<gene>
    <name evidence="15" type="primary">MSH6</name>
    <name evidence="15" type="ORF">KQ657_003621</name>
</gene>
<dbReference type="GO" id="GO:0005524">
    <property type="term" value="F:ATP binding"/>
    <property type="evidence" value="ECO:0007669"/>
    <property type="project" value="UniProtKB-UniRule"/>
</dbReference>
<evidence type="ECO:0000313" key="16">
    <source>
        <dbReference type="Proteomes" id="UP000790833"/>
    </source>
</evidence>
<feature type="domain" description="DNA mismatch repair proteins mutS family" evidence="14">
    <location>
        <begin position="1047"/>
        <end position="1063"/>
    </location>
</feature>
<dbReference type="InterPro" id="IPR027417">
    <property type="entry name" value="P-loop_NTPase"/>
</dbReference>
<dbReference type="SUPFAM" id="SSF55271">
    <property type="entry name" value="DNA repair protein MutS, domain I"/>
    <property type="match status" value="1"/>
</dbReference>
<evidence type="ECO:0000256" key="9">
    <source>
        <dbReference type="ARBA" id="ARBA00025373"/>
    </source>
</evidence>
<dbReference type="FunFam" id="1.10.1420.10:FF:000019">
    <property type="entry name" value="DNA mismatch repair protein"/>
    <property type="match status" value="1"/>
</dbReference>
<proteinExistence type="inferred from homology"/>
<dbReference type="Gene3D" id="3.40.1170.10">
    <property type="entry name" value="DNA repair protein MutS, domain I"/>
    <property type="match status" value="1"/>
</dbReference>
<dbReference type="Pfam" id="PF05188">
    <property type="entry name" value="MutS_II"/>
    <property type="match status" value="1"/>
</dbReference>
<dbReference type="Proteomes" id="UP000790833">
    <property type="component" value="Unassembled WGS sequence"/>
</dbReference>
<evidence type="ECO:0000256" key="7">
    <source>
        <dbReference type="ARBA" id="ARBA00023204"/>
    </source>
</evidence>
<dbReference type="InterPro" id="IPR007860">
    <property type="entry name" value="DNA_mmatch_repair_MutS_con_dom"/>
</dbReference>
<dbReference type="InterPro" id="IPR007695">
    <property type="entry name" value="DNA_mismatch_repair_MutS-lik_N"/>
</dbReference>
<dbReference type="FunFam" id="3.40.1170.10:FF:000002">
    <property type="entry name" value="DNA mismatch repair protein"/>
    <property type="match status" value="1"/>
</dbReference>
<dbReference type="EMBL" id="JAHMUF010000038">
    <property type="protein sequence ID" value="KAG7191270.1"/>
    <property type="molecule type" value="Genomic_DNA"/>
</dbReference>